<name>A0A0E9U0G8_ANGAN</name>
<dbReference type="AlphaFoldDB" id="A0A0E9U0G8"/>
<sequence>MRPTTSCSNSWQLNKEETSCKPSPTRTTEACSCISMPGPPVGTLSPKSSMASRP</sequence>
<reference evidence="2" key="2">
    <citation type="journal article" date="2015" name="Fish Shellfish Immunol.">
        <title>Early steps in the European eel (Anguilla anguilla)-Vibrio vulnificus interaction in the gills: Role of the RtxA13 toxin.</title>
        <authorList>
            <person name="Callol A."/>
            <person name="Pajuelo D."/>
            <person name="Ebbesson L."/>
            <person name="Teles M."/>
            <person name="MacKenzie S."/>
            <person name="Amaro C."/>
        </authorList>
    </citation>
    <scope>NUCLEOTIDE SEQUENCE</scope>
</reference>
<protein>
    <submittedName>
        <fullName evidence="2">Uncharacterized protein</fullName>
    </submittedName>
</protein>
<evidence type="ECO:0000256" key="1">
    <source>
        <dbReference type="SAM" id="MobiDB-lite"/>
    </source>
</evidence>
<organism evidence="2">
    <name type="scientific">Anguilla anguilla</name>
    <name type="common">European freshwater eel</name>
    <name type="synonym">Muraena anguilla</name>
    <dbReference type="NCBI Taxonomy" id="7936"/>
    <lineage>
        <taxon>Eukaryota</taxon>
        <taxon>Metazoa</taxon>
        <taxon>Chordata</taxon>
        <taxon>Craniata</taxon>
        <taxon>Vertebrata</taxon>
        <taxon>Euteleostomi</taxon>
        <taxon>Actinopterygii</taxon>
        <taxon>Neopterygii</taxon>
        <taxon>Teleostei</taxon>
        <taxon>Anguilliformes</taxon>
        <taxon>Anguillidae</taxon>
        <taxon>Anguilla</taxon>
    </lineage>
</organism>
<proteinExistence type="predicted"/>
<feature type="compositionally biased region" description="Polar residues" evidence="1">
    <location>
        <begin position="1"/>
        <end position="13"/>
    </location>
</feature>
<accession>A0A0E9U0G8</accession>
<dbReference type="EMBL" id="GBXM01049311">
    <property type="protein sequence ID" value="JAH59266.1"/>
    <property type="molecule type" value="Transcribed_RNA"/>
</dbReference>
<evidence type="ECO:0000313" key="2">
    <source>
        <dbReference type="EMBL" id="JAH59266.1"/>
    </source>
</evidence>
<feature type="region of interest" description="Disordered" evidence="1">
    <location>
        <begin position="1"/>
        <end position="25"/>
    </location>
</feature>
<reference evidence="2" key="1">
    <citation type="submission" date="2014-11" db="EMBL/GenBank/DDBJ databases">
        <authorList>
            <person name="Amaro Gonzalez C."/>
        </authorList>
    </citation>
    <scope>NUCLEOTIDE SEQUENCE</scope>
</reference>